<name>A0A158CEB7_9BURK</name>
<proteinExistence type="predicted"/>
<dbReference type="EMBL" id="FCOB02000020">
    <property type="protein sequence ID" value="SAK80664.1"/>
    <property type="molecule type" value="Genomic_DNA"/>
</dbReference>
<dbReference type="NCBIfam" id="TIGR01444">
    <property type="entry name" value="fkbM_fam"/>
    <property type="match status" value="1"/>
</dbReference>
<feature type="domain" description="Methyltransferase FkbM" evidence="1">
    <location>
        <begin position="99"/>
        <end position="239"/>
    </location>
</feature>
<evidence type="ECO:0000313" key="2">
    <source>
        <dbReference type="EMBL" id="SAK80664.1"/>
    </source>
</evidence>
<dbReference type="PANTHER" id="PTHR34203:SF15">
    <property type="entry name" value="SLL1173 PROTEIN"/>
    <property type="match status" value="1"/>
</dbReference>
<keyword evidence="3" id="KW-1185">Reference proteome</keyword>
<accession>A0A158CEB7</accession>
<organism evidence="2 3">
    <name type="scientific">Caballeronia ptereochthonis</name>
    <dbReference type="NCBI Taxonomy" id="1777144"/>
    <lineage>
        <taxon>Bacteria</taxon>
        <taxon>Pseudomonadati</taxon>
        <taxon>Pseudomonadota</taxon>
        <taxon>Betaproteobacteria</taxon>
        <taxon>Burkholderiales</taxon>
        <taxon>Burkholderiaceae</taxon>
        <taxon>Caballeronia</taxon>
    </lineage>
</organism>
<dbReference type="InterPro" id="IPR052514">
    <property type="entry name" value="SAM-dependent_MTase"/>
</dbReference>
<dbReference type="Proteomes" id="UP000054978">
    <property type="component" value="Unassembled WGS sequence"/>
</dbReference>
<dbReference type="InterPro" id="IPR029063">
    <property type="entry name" value="SAM-dependent_MTases_sf"/>
</dbReference>
<evidence type="ECO:0000313" key="3">
    <source>
        <dbReference type="Proteomes" id="UP000054978"/>
    </source>
</evidence>
<sequence length="272" mass="30688">MHDFTRDFIKYTVKDMVPPAILRLLRPDDATSDAWGTVRYGLHGLRLPGGRRFIYRPSQEDRRVCRDIFFRRSYATDHLSRSQEIVDFYQSSPDPIIVDAGANIGAAAVWFALTYPKAKVLAIEPDVSNYEVLSRNSTSFPSIVPLNAAIAANSGTLHLTDPGAGAWGYRTAEQPTERSCAVEAMTLEQVIAKSSGTPFILKIDIEGAESDLFSRHSEELNRFPLVIIELHDWMLPRESNSRNFLKWHIEMKRDFVHFGESVFSISNTSLPP</sequence>
<evidence type="ECO:0000259" key="1">
    <source>
        <dbReference type="Pfam" id="PF05050"/>
    </source>
</evidence>
<dbReference type="Gene3D" id="3.40.50.150">
    <property type="entry name" value="Vaccinia Virus protein VP39"/>
    <property type="match status" value="1"/>
</dbReference>
<dbReference type="SUPFAM" id="SSF53335">
    <property type="entry name" value="S-adenosyl-L-methionine-dependent methyltransferases"/>
    <property type="match status" value="1"/>
</dbReference>
<dbReference type="PANTHER" id="PTHR34203">
    <property type="entry name" value="METHYLTRANSFERASE, FKBM FAMILY PROTEIN"/>
    <property type="match status" value="1"/>
</dbReference>
<dbReference type="Pfam" id="PF05050">
    <property type="entry name" value="Methyltransf_21"/>
    <property type="match status" value="1"/>
</dbReference>
<dbReference type="STRING" id="1777144.AWB83_04266"/>
<comment type="caution">
    <text evidence="2">The sequence shown here is derived from an EMBL/GenBank/DDBJ whole genome shotgun (WGS) entry which is preliminary data.</text>
</comment>
<dbReference type="InterPro" id="IPR006342">
    <property type="entry name" value="FkbM_mtfrase"/>
</dbReference>
<gene>
    <name evidence="2" type="ORF">AWB83_04266</name>
</gene>
<protein>
    <recommendedName>
        <fullName evidence="1">Methyltransferase FkbM domain-containing protein</fullName>
    </recommendedName>
</protein>
<reference evidence="2" key="1">
    <citation type="submission" date="2016-01" db="EMBL/GenBank/DDBJ databases">
        <authorList>
            <person name="Peeters C."/>
        </authorList>
    </citation>
    <scope>NUCLEOTIDE SEQUENCE [LARGE SCALE GENOMIC DNA]</scope>
    <source>
        <strain evidence="2">LMG 29326</strain>
    </source>
</reference>
<dbReference type="RefSeq" id="WP_087047637.1">
    <property type="nucleotide sequence ID" value="NZ_FCOB02000020.1"/>
</dbReference>
<dbReference type="AlphaFoldDB" id="A0A158CEB7"/>
<dbReference type="OrthoDB" id="424472at2"/>